<evidence type="ECO:0000313" key="3">
    <source>
        <dbReference type="EMBL" id="MBB5774890.1"/>
    </source>
</evidence>
<dbReference type="Gene3D" id="1.20.120.450">
    <property type="entry name" value="dinb family like domain"/>
    <property type="match status" value="1"/>
</dbReference>
<dbReference type="NCBIfam" id="TIGR03083">
    <property type="entry name" value="maleylpyruvate isomerase family mycothiol-dependent enzyme"/>
    <property type="match status" value="1"/>
</dbReference>
<feature type="domain" description="MDMPI C-terminal" evidence="1">
    <location>
        <begin position="161"/>
        <end position="257"/>
    </location>
</feature>
<gene>
    <name evidence="3" type="ORF">HD596_001646</name>
</gene>
<dbReference type="PANTHER" id="PTHR40758:SF1">
    <property type="entry name" value="CONSERVED PROTEIN"/>
    <property type="match status" value="1"/>
</dbReference>
<dbReference type="InterPro" id="IPR010872">
    <property type="entry name" value="MDMPI_C-term_domain"/>
</dbReference>
<dbReference type="Pfam" id="PF11716">
    <property type="entry name" value="MDMPI_N"/>
    <property type="match status" value="1"/>
</dbReference>
<organism evidence="3 4">
    <name type="scientific">Nonomuraea jabiensis</name>
    <dbReference type="NCBI Taxonomy" id="882448"/>
    <lineage>
        <taxon>Bacteria</taxon>
        <taxon>Bacillati</taxon>
        <taxon>Actinomycetota</taxon>
        <taxon>Actinomycetes</taxon>
        <taxon>Streptosporangiales</taxon>
        <taxon>Streptosporangiaceae</taxon>
        <taxon>Nonomuraea</taxon>
    </lineage>
</organism>
<dbReference type="AlphaFoldDB" id="A0A7W9G0D6"/>
<dbReference type="InterPro" id="IPR024344">
    <property type="entry name" value="MDMPI_metal-binding"/>
</dbReference>
<dbReference type="InterPro" id="IPR034660">
    <property type="entry name" value="DinB/YfiT-like"/>
</dbReference>
<feature type="domain" description="Mycothiol-dependent maleylpyruvate isomerase metal-binding" evidence="2">
    <location>
        <begin position="7"/>
        <end position="148"/>
    </location>
</feature>
<dbReference type="GO" id="GO:0005886">
    <property type="term" value="C:plasma membrane"/>
    <property type="evidence" value="ECO:0007669"/>
    <property type="project" value="TreeGrafter"/>
</dbReference>
<name>A0A7W9G0D6_9ACTN</name>
<dbReference type="Proteomes" id="UP000579153">
    <property type="component" value="Unassembled WGS sequence"/>
</dbReference>
<protein>
    <submittedName>
        <fullName evidence="3">Uncharacterized protein (TIGR03083 family)</fullName>
    </submittedName>
</protein>
<reference evidence="3 4" key="1">
    <citation type="submission" date="2020-08" db="EMBL/GenBank/DDBJ databases">
        <title>Sequencing the genomes of 1000 actinobacteria strains.</title>
        <authorList>
            <person name="Klenk H.-P."/>
        </authorList>
    </citation>
    <scope>NUCLEOTIDE SEQUENCE [LARGE SCALE GENOMIC DNA]</scope>
    <source>
        <strain evidence="3 4">DSM 45507</strain>
    </source>
</reference>
<accession>A0A7W9G0D6</accession>
<sequence>MEPAARFRREVRAFQDAARQAAQTGAAPPVPSCPGWSVADLLIHLGSVHRGVFRIIEDRLDGPPDGSDLSFAGLPPDLTGWPDPRHAPNLGPIPDGVLGWFQEGAARLAALFDERDAGDPAWTWSKEQSVGFWVRMQTIEAAVHRWDAENALGVPRPIHEDVAADAVTQTFEVMVPARREWTQAPAGAGERFRFLRTDGEGDWAVHFDGPDVRLSSGAGGGDFDVELAGSASDLMLFLWNRIPADGLDVRGDKSGLDRYFVLAPPV</sequence>
<dbReference type="InterPro" id="IPR017517">
    <property type="entry name" value="Maleyloyr_isom"/>
</dbReference>
<comment type="caution">
    <text evidence="3">The sequence shown here is derived from an EMBL/GenBank/DDBJ whole genome shotgun (WGS) entry which is preliminary data.</text>
</comment>
<dbReference type="PANTHER" id="PTHR40758">
    <property type="entry name" value="CONSERVED PROTEIN"/>
    <property type="match status" value="1"/>
</dbReference>
<dbReference type="GO" id="GO:0046872">
    <property type="term" value="F:metal ion binding"/>
    <property type="evidence" value="ECO:0007669"/>
    <property type="project" value="InterPro"/>
</dbReference>
<dbReference type="RefSeq" id="WP_185068676.1">
    <property type="nucleotide sequence ID" value="NZ_JACHMB010000001.1"/>
</dbReference>
<keyword evidence="4" id="KW-1185">Reference proteome</keyword>
<dbReference type="Pfam" id="PF07398">
    <property type="entry name" value="MDMPI_C"/>
    <property type="match status" value="1"/>
</dbReference>
<dbReference type="EMBL" id="JACHMB010000001">
    <property type="protein sequence ID" value="MBB5774890.1"/>
    <property type="molecule type" value="Genomic_DNA"/>
</dbReference>
<evidence type="ECO:0000259" key="1">
    <source>
        <dbReference type="Pfam" id="PF07398"/>
    </source>
</evidence>
<evidence type="ECO:0000259" key="2">
    <source>
        <dbReference type="Pfam" id="PF11716"/>
    </source>
</evidence>
<evidence type="ECO:0000313" key="4">
    <source>
        <dbReference type="Proteomes" id="UP000579153"/>
    </source>
</evidence>
<dbReference type="SUPFAM" id="SSF109854">
    <property type="entry name" value="DinB/YfiT-like putative metalloenzymes"/>
    <property type="match status" value="1"/>
</dbReference>
<proteinExistence type="predicted"/>